<gene>
    <name evidence="2" type="ORF">GCM10009123_07280</name>
</gene>
<keyword evidence="1" id="KW-0472">Membrane</keyword>
<dbReference type="Proteomes" id="UP001501221">
    <property type="component" value="Unassembled WGS sequence"/>
</dbReference>
<comment type="caution">
    <text evidence="2">The sequence shown here is derived from an EMBL/GenBank/DDBJ whole genome shotgun (WGS) entry which is preliminary data.</text>
</comment>
<keyword evidence="3" id="KW-1185">Reference proteome</keyword>
<evidence type="ECO:0000313" key="2">
    <source>
        <dbReference type="EMBL" id="GAA0202585.1"/>
    </source>
</evidence>
<dbReference type="EMBL" id="BAAAFM010000003">
    <property type="protein sequence ID" value="GAA0202585.1"/>
    <property type="molecule type" value="Genomic_DNA"/>
</dbReference>
<dbReference type="RefSeq" id="WP_343986720.1">
    <property type="nucleotide sequence ID" value="NZ_BAAAFM010000003.1"/>
</dbReference>
<evidence type="ECO:0000313" key="3">
    <source>
        <dbReference type="Proteomes" id="UP001501221"/>
    </source>
</evidence>
<accession>A0ABN0SVN6</accession>
<feature type="transmembrane region" description="Helical" evidence="1">
    <location>
        <begin position="20"/>
        <end position="38"/>
    </location>
</feature>
<proteinExistence type="predicted"/>
<organism evidence="2 3">
    <name type="scientific">Kangiella japonica</name>
    <dbReference type="NCBI Taxonomy" id="647384"/>
    <lineage>
        <taxon>Bacteria</taxon>
        <taxon>Pseudomonadati</taxon>
        <taxon>Pseudomonadota</taxon>
        <taxon>Gammaproteobacteria</taxon>
        <taxon>Kangiellales</taxon>
        <taxon>Kangiellaceae</taxon>
        <taxon>Kangiella</taxon>
    </lineage>
</organism>
<sequence>MIPFTILAVLATSKQQLTPVGILIIVLILLSPFVYSWMKSANVKTKFKQLLPEVIDAHKGMLESVTIRSVNPRLKSAIANEIKKYRKLSEDHTTLAITKALEVSVVLYYLNKQYDKVMSDNRFNIYLEVYIEGKMEKDIEKDPFLAESGLDSEEIIVEFVNDDEIIFNAPPVRLKQFIELVVNSKQFSGNRLVYGGTGIVYYSSRQELEVKFLERQEVFREGLNDCLLRFCGYK</sequence>
<name>A0ABN0SVN6_9GAMM</name>
<evidence type="ECO:0000256" key="1">
    <source>
        <dbReference type="SAM" id="Phobius"/>
    </source>
</evidence>
<reference evidence="2 3" key="1">
    <citation type="journal article" date="2019" name="Int. J. Syst. Evol. Microbiol.">
        <title>The Global Catalogue of Microorganisms (GCM) 10K type strain sequencing project: providing services to taxonomists for standard genome sequencing and annotation.</title>
        <authorList>
            <consortium name="The Broad Institute Genomics Platform"/>
            <consortium name="The Broad Institute Genome Sequencing Center for Infectious Disease"/>
            <person name="Wu L."/>
            <person name="Ma J."/>
        </authorList>
    </citation>
    <scope>NUCLEOTIDE SEQUENCE [LARGE SCALE GENOMIC DNA]</scope>
    <source>
        <strain evidence="2 3">JCM 16211</strain>
    </source>
</reference>
<keyword evidence="1" id="KW-1133">Transmembrane helix</keyword>
<protein>
    <submittedName>
        <fullName evidence="2">Uncharacterized protein</fullName>
    </submittedName>
</protein>
<keyword evidence="1" id="KW-0812">Transmembrane</keyword>